<keyword evidence="2" id="KW-1133">Transmembrane helix</keyword>
<organism evidence="3 4">
    <name type="scientific">Brucella cytisi</name>
    <dbReference type="NCBI Taxonomy" id="407152"/>
    <lineage>
        <taxon>Bacteria</taxon>
        <taxon>Pseudomonadati</taxon>
        <taxon>Pseudomonadota</taxon>
        <taxon>Alphaproteobacteria</taxon>
        <taxon>Hyphomicrobiales</taxon>
        <taxon>Brucellaceae</taxon>
        <taxon>Brucella/Ochrobactrum group</taxon>
        <taxon>Brucella</taxon>
    </lineage>
</organism>
<feature type="transmembrane region" description="Helical" evidence="2">
    <location>
        <begin position="148"/>
        <end position="168"/>
    </location>
</feature>
<proteinExistence type="inferred from homology"/>
<dbReference type="SUPFAM" id="SSF160544">
    <property type="entry name" value="EscU C-terminal domain-like"/>
    <property type="match status" value="1"/>
</dbReference>
<dbReference type="EMBL" id="MOEC01000008">
    <property type="protein sequence ID" value="OIS93629.1"/>
    <property type="molecule type" value="Genomic_DNA"/>
</dbReference>
<evidence type="ECO:0000313" key="3">
    <source>
        <dbReference type="EMBL" id="OIS93629.1"/>
    </source>
</evidence>
<reference evidence="3 4" key="1">
    <citation type="submission" date="2016-10" db="EMBL/GenBank/DDBJ databases">
        <title>The Draft Genome Sequence of the Potato Rhizosphere Bacteria Ochrobactrum sp. IPA7.2.</title>
        <authorList>
            <person name="Gogoleva N.E."/>
            <person name="Khlopko Y.A."/>
            <person name="Burygin G.L."/>
            <person name="Plotnikov A.O."/>
        </authorList>
    </citation>
    <scope>NUCLEOTIDE SEQUENCE [LARGE SCALE GENOMIC DNA]</scope>
    <source>
        <strain evidence="3 4">IPA7.2</strain>
    </source>
</reference>
<dbReference type="GO" id="GO:0005886">
    <property type="term" value="C:plasma membrane"/>
    <property type="evidence" value="ECO:0007669"/>
    <property type="project" value="TreeGrafter"/>
</dbReference>
<dbReference type="PRINTS" id="PR00950">
    <property type="entry name" value="TYPE3IMSPROT"/>
</dbReference>
<dbReference type="Gene3D" id="3.40.1690.10">
    <property type="entry name" value="secretion proteins EscU"/>
    <property type="match status" value="1"/>
</dbReference>
<keyword evidence="2" id="KW-0812">Transmembrane</keyword>
<keyword evidence="2" id="KW-0472">Membrane</keyword>
<evidence type="ECO:0000313" key="4">
    <source>
        <dbReference type="Proteomes" id="UP000182985"/>
    </source>
</evidence>
<dbReference type="Proteomes" id="UP000182985">
    <property type="component" value="Unassembled WGS sequence"/>
</dbReference>
<dbReference type="GO" id="GO:0009306">
    <property type="term" value="P:protein secretion"/>
    <property type="evidence" value="ECO:0007669"/>
    <property type="project" value="InterPro"/>
</dbReference>
<keyword evidence="4" id="KW-1185">Reference proteome</keyword>
<feature type="transmembrane region" description="Helical" evidence="2">
    <location>
        <begin position="33"/>
        <end position="53"/>
    </location>
</feature>
<evidence type="ECO:0000256" key="1">
    <source>
        <dbReference type="ARBA" id="ARBA00010690"/>
    </source>
</evidence>
<name>A0A1J6HKW5_9HYPH</name>
<gene>
    <name evidence="3" type="ORF">BLA27_09945</name>
</gene>
<comment type="similarity">
    <text evidence="1">Belongs to the type III secretion exporter family.</text>
</comment>
<dbReference type="RefSeq" id="WP_071631612.1">
    <property type="nucleotide sequence ID" value="NZ_MOEC01000008.1"/>
</dbReference>
<dbReference type="OrthoDB" id="9807950at2"/>
<comment type="caution">
    <text evidence="3">The sequence shown here is derived from an EMBL/GenBank/DDBJ whole genome shotgun (WGS) entry which is preliminary data.</text>
</comment>
<dbReference type="Pfam" id="PF01312">
    <property type="entry name" value="Bac_export_2"/>
    <property type="match status" value="1"/>
</dbReference>
<sequence>MADKDTEEKRFPASAKKLRDARKRGQVASSRDLLSAVSFIAVLCLFYFFRGWFFSRFIELIDIVTLAGSQPFELLARQAMMMVFWLFLTIMGAALAMMFLSLVPTAIIMMKGLIFSGEPMKPQFSQLSPITGFRRLASLRNLMEFLKGVIKVAALSSIFIAIGAGWLSPIFQAPVCAPGCLAPVAFSALVAFAVTGALSFVVLGLADIPVQRWLFGRDMKMTRSEYKREHRDIEGDPYIRREFNRLRQDAVSVPYQSAKAGPTLVFTGNRRAIAIRFVRDETPMPMIAGKASGEDALQLENAARRMQIPVIRDIGLVDTMFDRSTLGQYVHSDFFPLVVPHLVALNQV</sequence>
<protein>
    <recommendedName>
        <fullName evidence="5">Translocation protein in type III secretion system, RhcU</fullName>
    </recommendedName>
</protein>
<accession>A0A1J6HKW5</accession>
<feature type="transmembrane region" description="Helical" evidence="2">
    <location>
        <begin position="82"/>
        <end position="103"/>
    </location>
</feature>
<dbReference type="PANTHER" id="PTHR30531:SF12">
    <property type="entry name" value="FLAGELLAR BIOSYNTHETIC PROTEIN FLHB"/>
    <property type="match status" value="1"/>
</dbReference>
<dbReference type="InterPro" id="IPR006135">
    <property type="entry name" value="T3SS_substrate_exporter"/>
</dbReference>
<evidence type="ECO:0000256" key="2">
    <source>
        <dbReference type="SAM" id="Phobius"/>
    </source>
</evidence>
<evidence type="ECO:0008006" key="5">
    <source>
        <dbReference type="Google" id="ProtNLM"/>
    </source>
</evidence>
<dbReference type="PANTHER" id="PTHR30531">
    <property type="entry name" value="FLAGELLAR BIOSYNTHETIC PROTEIN FLHB"/>
    <property type="match status" value="1"/>
</dbReference>
<feature type="transmembrane region" description="Helical" evidence="2">
    <location>
        <begin position="188"/>
        <end position="210"/>
    </location>
</feature>
<dbReference type="InterPro" id="IPR029025">
    <property type="entry name" value="T3SS_substrate_exporter_C"/>
</dbReference>
<dbReference type="AlphaFoldDB" id="A0A1J6HKW5"/>